<evidence type="ECO:0000313" key="6">
    <source>
        <dbReference type="Proteomes" id="UP000766246"/>
    </source>
</evidence>
<accession>A0A927YQE1</accession>
<dbReference type="Gene3D" id="3.40.50.720">
    <property type="entry name" value="NAD(P)-binding Rossmann-like Domain"/>
    <property type="match status" value="1"/>
</dbReference>
<evidence type="ECO:0000256" key="1">
    <source>
        <dbReference type="ARBA" id="ARBA00006484"/>
    </source>
</evidence>
<proteinExistence type="inferred from homology"/>
<evidence type="ECO:0000256" key="2">
    <source>
        <dbReference type="ARBA" id="ARBA00023002"/>
    </source>
</evidence>
<comment type="similarity">
    <text evidence="1 3">Belongs to the short-chain dehydrogenases/reductases (SDR) family.</text>
</comment>
<evidence type="ECO:0000313" key="5">
    <source>
        <dbReference type="EMBL" id="MBE5919351.1"/>
    </source>
</evidence>
<dbReference type="Pfam" id="PF00106">
    <property type="entry name" value="adh_short"/>
    <property type="match status" value="1"/>
</dbReference>
<sequence length="252" mass="27719">MKTALITGATSGIGMEFARRYAALGYRLIVTGRRTDRMEQVKEELEVPVEIYSFDLSKKKQCFELLEALKDEDIDIFINNAGFGLAGAFLETDIEKEVNMIKVNDMAMHILFKGILQKMHANGHGRILNVASSAGLLPAGPYMATYYASKAYVTSLTRAVAMELKEMGSPVRVSALCPGPVDTEFNERADVVFALKGISANQCVDEAIRGIEKGKLIIVPSFAMKLAAIFLHLVPYPILVKITGRQQKKKLG</sequence>
<dbReference type="PANTHER" id="PTHR44196">
    <property type="entry name" value="DEHYDROGENASE/REDUCTASE SDR FAMILY MEMBER 7B"/>
    <property type="match status" value="1"/>
</dbReference>
<dbReference type="Proteomes" id="UP000766246">
    <property type="component" value="Unassembled WGS sequence"/>
</dbReference>
<dbReference type="AlphaFoldDB" id="A0A927YQE1"/>
<dbReference type="PRINTS" id="PR00081">
    <property type="entry name" value="GDHRDH"/>
</dbReference>
<comment type="caution">
    <text evidence="5">The sequence shown here is derived from an EMBL/GenBank/DDBJ whole genome shotgun (WGS) entry which is preliminary data.</text>
</comment>
<organism evidence="5 6">
    <name type="scientific">Pseudobutyrivibrio ruminis</name>
    <dbReference type="NCBI Taxonomy" id="46206"/>
    <lineage>
        <taxon>Bacteria</taxon>
        <taxon>Bacillati</taxon>
        <taxon>Bacillota</taxon>
        <taxon>Clostridia</taxon>
        <taxon>Lachnospirales</taxon>
        <taxon>Lachnospiraceae</taxon>
        <taxon>Pseudobutyrivibrio</taxon>
    </lineage>
</organism>
<dbReference type="PRINTS" id="PR00080">
    <property type="entry name" value="SDRFAMILY"/>
</dbReference>
<dbReference type="GO" id="GO:0016491">
    <property type="term" value="F:oxidoreductase activity"/>
    <property type="evidence" value="ECO:0007669"/>
    <property type="project" value="UniProtKB-KW"/>
</dbReference>
<dbReference type="CDD" id="cd05233">
    <property type="entry name" value="SDR_c"/>
    <property type="match status" value="1"/>
</dbReference>
<protein>
    <submittedName>
        <fullName evidence="5">SDR family oxidoreductase</fullName>
    </submittedName>
</protein>
<keyword evidence="2" id="KW-0560">Oxidoreductase</keyword>
<dbReference type="InterPro" id="IPR002347">
    <property type="entry name" value="SDR_fam"/>
</dbReference>
<gene>
    <name evidence="5" type="ORF">E7272_05835</name>
</gene>
<feature type="transmembrane region" description="Helical" evidence="4">
    <location>
        <begin position="222"/>
        <end position="240"/>
    </location>
</feature>
<evidence type="ECO:0000256" key="4">
    <source>
        <dbReference type="SAM" id="Phobius"/>
    </source>
</evidence>
<dbReference type="PANTHER" id="PTHR44196:SF2">
    <property type="entry name" value="SHORT-CHAIN DEHYDROGENASE-RELATED"/>
    <property type="match status" value="1"/>
</dbReference>
<evidence type="ECO:0000256" key="3">
    <source>
        <dbReference type="RuleBase" id="RU000363"/>
    </source>
</evidence>
<keyword evidence="4" id="KW-0812">Transmembrane</keyword>
<dbReference type="SUPFAM" id="SSF51735">
    <property type="entry name" value="NAD(P)-binding Rossmann-fold domains"/>
    <property type="match status" value="1"/>
</dbReference>
<dbReference type="PIRSF" id="PIRSF000126">
    <property type="entry name" value="11-beta-HSD1"/>
    <property type="match status" value="1"/>
</dbReference>
<keyword evidence="4" id="KW-0472">Membrane</keyword>
<name>A0A927YQE1_9FIRM</name>
<keyword evidence="4" id="KW-1133">Transmembrane helix</keyword>
<reference evidence="5" key="1">
    <citation type="submission" date="2019-04" db="EMBL/GenBank/DDBJ databases">
        <title>Evolution of Biomass-Degrading Anaerobic Consortia Revealed by Metagenomics.</title>
        <authorList>
            <person name="Peng X."/>
        </authorList>
    </citation>
    <scope>NUCLEOTIDE SEQUENCE</scope>
    <source>
        <strain evidence="5">SIG311</strain>
    </source>
</reference>
<dbReference type="EMBL" id="SVER01000012">
    <property type="protein sequence ID" value="MBE5919351.1"/>
    <property type="molecule type" value="Genomic_DNA"/>
</dbReference>
<dbReference type="InterPro" id="IPR036291">
    <property type="entry name" value="NAD(P)-bd_dom_sf"/>
</dbReference>
<dbReference type="GO" id="GO:0016020">
    <property type="term" value="C:membrane"/>
    <property type="evidence" value="ECO:0007669"/>
    <property type="project" value="TreeGrafter"/>
</dbReference>